<keyword evidence="2" id="KW-1133">Transmembrane helix</keyword>
<organism evidence="4 5">
    <name type="scientific">Thiomicrorhabdus immobilis</name>
    <dbReference type="NCBI Taxonomy" id="2791037"/>
    <lineage>
        <taxon>Bacteria</taxon>
        <taxon>Pseudomonadati</taxon>
        <taxon>Pseudomonadota</taxon>
        <taxon>Gammaproteobacteria</taxon>
        <taxon>Thiotrichales</taxon>
        <taxon>Piscirickettsiaceae</taxon>
        <taxon>Thiomicrorhabdus</taxon>
    </lineage>
</organism>
<dbReference type="Proteomes" id="UP001054820">
    <property type="component" value="Chromosome"/>
</dbReference>
<gene>
    <name evidence="4" type="ORF">THMIRHAM_00610</name>
</gene>
<proteinExistence type="predicted"/>
<dbReference type="Pfam" id="PF13584">
    <property type="entry name" value="BatD"/>
    <property type="match status" value="2"/>
</dbReference>
<keyword evidence="5" id="KW-1185">Reference proteome</keyword>
<evidence type="ECO:0000256" key="3">
    <source>
        <dbReference type="SAM" id="SignalP"/>
    </source>
</evidence>
<keyword evidence="2" id="KW-0472">Membrane</keyword>
<reference evidence="4" key="1">
    <citation type="journal article" date="2022" name="Arch. Microbiol.">
        <title>Thiomicrorhabdus immobilis sp. nov., a mesophilic sulfur-oxidizing bacterium isolated from sediment of a brackish lake in northern Japan.</title>
        <authorList>
            <person name="Kojima H."/>
            <person name="Mochizuki J."/>
            <person name="Kanda M."/>
            <person name="Watanabe T."/>
            <person name="Fukui M."/>
        </authorList>
    </citation>
    <scope>NUCLEOTIDE SEQUENCE</scope>
    <source>
        <strain evidence="4">Am19</strain>
    </source>
</reference>
<evidence type="ECO:0000313" key="5">
    <source>
        <dbReference type="Proteomes" id="UP001054820"/>
    </source>
</evidence>
<sequence>MTLLFLLLLMLGSNRVLADSITVETDRQNVEMGDIITLAIETDFQTTDSKLDLSLLEQQFDVLNKQQSNQISIVNGHYNSHTIWRIQILPKQAGKLVIPPFEINGVKSQPYPITVKVAQYTDANRPYFLEAEVDKSQVYVQEQLIYTLRFYHKGSLISGNIRPPKFDSALVESLKEQSVYGKTINGQQYTVYEWQYALFPQSSGELKVSGPSFTGILHLKGKQKGVQSIAKDTLIQVRPAVKGEAAYWLPATSLSLSQQWQNLPDKIRVGDSLRRIITLEVDGLKDSQLPNMTSHNGDHYKVYADEAVNKQTLSEKGVHSSKLISQAIVPTQAGTLTLPDEKITWWNTATNRFETRVLKSKPLTILPAEPTATSAVHPESQIGTQSADQADNKTLKNPVENPLNGQQEDTYNPAVDNQKQAKNSQATSPFWVWIIAGLFIVLWLITLWLLLHTRKQLSLIKQAGDSLHDAKENAVTASVLKNKWCDMPPTEFYKDLLRQLHDDINIKNVDSIPNEPLKKAIFQLEAHLFAGEQLNDDTKQIICDNWASLFSEPHEKLKNKGELSELYNNK</sequence>
<evidence type="ECO:0008006" key="6">
    <source>
        <dbReference type="Google" id="ProtNLM"/>
    </source>
</evidence>
<evidence type="ECO:0000256" key="1">
    <source>
        <dbReference type="SAM" id="MobiDB-lite"/>
    </source>
</evidence>
<feature type="chain" id="PRO_5046060487" description="Protein BatD" evidence="3">
    <location>
        <begin position="19"/>
        <end position="570"/>
    </location>
</feature>
<dbReference type="InterPro" id="IPR025738">
    <property type="entry name" value="BatD"/>
</dbReference>
<dbReference type="PANTHER" id="PTHR40940">
    <property type="entry name" value="PROTEIN BATD-RELATED"/>
    <property type="match status" value="1"/>
</dbReference>
<evidence type="ECO:0000256" key="2">
    <source>
        <dbReference type="SAM" id="Phobius"/>
    </source>
</evidence>
<evidence type="ECO:0000313" key="4">
    <source>
        <dbReference type="EMBL" id="BCN92276.1"/>
    </source>
</evidence>
<dbReference type="EMBL" id="AP024202">
    <property type="protein sequence ID" value="BCN92276.1"/>
    <property type="molecule type" value="Genomic_DNA"/>
</dbReference>
<keyword evidence="3" id="KW-0732">Signal</keyword>
<feature type="transmembrane region" description="Helical" evidence="2">
    <location>
        <begin position="430"/>
        <end position="451"/>
    </location>
</feature>
<keyword evidence="2" id="KW-0812">Transmembrane</keyword>
<dbReference type="PANTHER" id="PTHR40940:SF1">
    <property type="entry name" value="PROTEIN BATD"/>
    <property type="match status" value="1"/>
</dbReference>
<feature type="region of interest" description="Disordered" evidence="1">
    <location>
        <begin position="371"/>
        <end position="411"/>
    </location>
</feature>
<accession>A0ABN6CTM3</accession>
<name>A0ABN6CTM3_9GAMM</name>
<protein>
    <recommendedName>
        <fullName evidence="6">Protein BatD</fullName>
    </recommendedName>
</protein>
<feature type="signal peptide" evidence="3">
    <location>
        <begin position="1"/>
        <end position="18"/>
    </location>
</feature>